<protein>
    <recommendedName>
        <fullName evidence="2">Zinc knuckle CX2CX4HX4C domain-containing protein</fullName>
    </recommendedName>
</protein>
<evidence type="ECO:0000313" key="3">
    <source>
        <dbReference type="EMBL" id="KAF2599544.1"/>
    </source>
</evidence>
<feature type="region of interest" description="Disordered" evidence="1">
    <location>
        <begin position="77"/>
        <end position="130"/>
    </location>
</feature>
<accession>A0A8S9KWS9</accession>
<reference evidence="3" key="1">
    <citation type="submission" date="2019-12" db="EMBL/GenBank/DDBJ databases">
        <title>Genome sequencing and annotation of Brassica cretica.</title>
        <authorList>
            <person name="Studholme D.J."/>
            <person name="Sarris P.F."/>
        </authorList>
    </citation>
    <scope>NUCLEOTIDE SEQUENCE</scope>
    <source>
        <strain evidence="3">PFS-001/15</strain>
        <tissue evidence="3">Leaf</tissue>
    </source>
</reference>
<feature type="compositionally biased region" description="Basic and acidic residues" evidence="1">
    <location>
        <begin position="81"/>
        <end position="98"/>
    </location>
</feature>
<dbReference type="InterPro" id="IPR025836">
    <property type="entry name" value="Zn_knuckle_CX2CX4HX4C"/>
</dbReference>
<dbReference type="Pfam" id="PF14392">
    <property type="entry name" value="zf-CCHC_4"/>
    <property type="match status" value="1"/>
</dbReference>
<feature type="compositionally biased region" description="Basic and acidic residues" evidence="1">
    <location>
        <begin position="108"/>
        <end position="119"/>
    </location>
</feature>
<dbReference type="EMBL" id="QGKW02000717">
    <property type="protein sequence ID" value="KAF2599544.1"/>
    <property type="molecule type" value="Genomic_DNA"/>
</dbReference>
<evidence type="ECO:0000313" key="4">
    <source>
        <dbReference type="Proteomes" id="UP000712281"/>
    </source>
</evidence>
<gene>
    <name evidence="3" type="ORF">F2Q68_00008724</name>
</gene>
<comment type="caution">
    <text evidence="3">The sequence shown here is derived from an EMBL/GenBank/DDBJ whole genome shotgun (WGS) entry which is preliminary data.</text>
</comment>
<organism evidence="3 4">
    <name type="scientific">Brassica cretica</name>
    <name type="common">Mustard</name>
    <dbReference type="NCBI Taxonomy" id="69181"/>
    <lineage>
        <taxon>Eukaryota</taxon>
        <taxon>Viridiplantae</taxon>
        <taxon>Streptophyta</taxon>
        <taxon>Embryophyta</taxon>
        <taxon>Tracheophyta</taxon>
        <taxon>Spermatophyta</taxon>
        <taxon>Magnoliopsida</taxon>
        <taxon>eudicotyledons</taxon>
        <taxon>Gunneridae</taxon>
        <taxon>Pentapetalae</taxon>
        <taxon>rosids</taxon>
        <taxon>malvids</taxon>
        <taxon>Brassicales</taxon>
        <taxon>Brassicaceae</taxon>
        <taxon>Brassiceae</taxon>
        <taxon>Brassica</taxon>
    </lineage>
</organism>
<feature type="region of interest" description="Disordered" evidence="1">
    <location>
        <begin position="156"/>
        <end position="185"/>
    </location>
</feature>
<evidence type="ECO:0000256" key="1">
    <source>
        <dbReference type="SAM" id="MobiDB-lite"/>
    </source>
</evidence>
<dbReference type="AlphaFoldDB" id="A0A8S9KWS9"/>
<dbReference type="Proteomes" id="UP000712281">
    <property type="component" value="Unassembled WGS sequence"/>
</dbReference>
<proteinExistence type="predicted"/>
<name>A0A8S9KWS9_BRACR</name>
<evidence type="ECO:0000259" key="2">
    <source>
        <dbReference type="Pfam" id="PF14392"/>
    </source>
</evidence>
<feature type="domain" description="Zinc knuckle CX2CX4HX4C" evidence="2">
    <location>
        <begin position="3"/>
        <end position="46"/>
    </location>
</feature>
<feature type="compositionally biased region" description="Basic and acidic residues" evidence="1">
    <location>
        <begin position="156"/>
        <end position="170"/>
    </location>
</feature>
<sequence>MDEPLQFERRAGYANGDVIRVSLQYEELHRYCFTCKRVSHEEGTCPNLTPTQREENRITRLKQKEMEELAAREAFSLSTRGLDKPASREMHTRLETNSRTHQNAGQDRTSRDVPARRSFGESAEQVQRSENGDLYNKISIRRDTRAKDVWNRLDHQLEEGLVPRDREKYHPYQCSTRENLRGTRG</sequence>